<feature type="compositionally biased region" description="Basic and acidic residues" evidence="1">
    <location>
        <begin position="212"/>
        <end position="242"/>
    </location>
</feature>
<evidence type="ECO:0000313" key="2">
    <source>
        <dbReference type="EMBL" id="GAO52525.1"/>
    </source>
</evidence>
<dbReference type="AlphaFoldDB" id="A0A0E9NSW5"/>
<dbReference type="Proteomes" id="UP000033140">
    <property type="component" value="Unassembled WGS sequence"/>
</dbReference>
<feature type="region of interest" description="Disordered" evidence="1">
    <location>
        <begin position="212"/>
        <end position="265"/>
    </location>
</feature>
<proteinExistence type="predicted"/>
<feature type="compositionally biased region" description="Gly residues" evidence="1">
    <location>
        <begin position="244"/>
        <end position="256"/>
    </location>
</feature>
<evidence type="ECO:0000256" key="1">
    <source>
        <dbReference type="SAM" id="MobiDB-lite"/>
    </source>
</evidence>
<name>A0A0E9NSW5_SAICN</name>
<gene>
    <name evidence="2" type="ORF">G7K_6599-t1</name>
</gene>
<sequence>MTPSASTTTTLSPITSSLPAHTYLNSLLTPSTSLTDASSLLSMLDTELRGKIAELGVLADEMVRVGRRVGWEVQEVERGVEEIGEQLESLEPKGKPMTGNGADGGAPETDGEGALERLRVLEVVHARLVATRDTLLSARETLPPPAPTPTPPPEHAITSELTFLLSSRDFPRAEKRVKELEDLVSVFDGTAEEDARKRWLSALRVQLLEAKAKEEETQREREGGGRGSRDSRERRSVEREQEGEGQGQGQGQGQHGGQLVPVASSQTAPDACAQLAEPTDLKLTAMKVLLSVPVVDTSMYFGTTKRERQIGIGCHYSPTTILLKDRVRVCSPVLLSVRRRVNGISRYLR</sequence>
<dbReference type="EMBL" id="BACD03000072">
    <property type="protein sequence ID" value="GAO52525.1"/>
    <property type="molecule type" value="Genomic_DNA"/>
</dbReference>
<comment type="caution">
    <text evidence="2">The sequence shown here is derived from an EMBL/GenBank/DDBJ whole genome shotgun (WGS) entry which is preliminary data.</text>
</comment>
<dbReference type="STRING" id="698492.A0A0E9NSW5"/>
<organism evidence="2 3">
    <name type="scientific">Saitoella complicata (strain BCRC 22490 / CBS 7301 / JCM 7358 / NBRC 10748 / NRRL Y-17804)</name>
    <dbReference type="NCBI Taxonomy" id="698492"/>
    <lineage>
        <taxon>Eukaryota</taxon>
        <taxon>Fungi</taxon>
        <taxon>Dikarya</taxon>
        <taxon>Ascomycota</taxon>
        <taxon>Taphrinomycotina</taxon>
        <taxon>Taphrinomycotina incertae sedis</taxon>
        <taxon>Saitoella</taxon>
    </lineage>
</organism>
<reference evidence="2 3" key="2">
    <citation type="journal article" date="2014" name="J. Gen. Appl. Microbiol.">
        <title>The early diverging ascomycetous budding yeast Saitoella complicata has three histone deacetylases belonging to the Clr6, Hos2, and Rpd3 lineages.</title>
        <authorList>
            <person name="Nishida H."/>
            <person name="Matsumoto T."/>
            <person name="Kondo S."/>
            <person name="Hamamoto M."/>
            <person name="Yoshikawa H."/>
        </authorList>
    </citation>
    <scope>NUCLEOTIDE SEQUENCE [LARGE SCALE GENOMIC DNA]</scope>
    <source>
        <strain evidence="2 3">NRRL Y-17804</strain>
    </source>
</reference>
<protein>
    <submittedName>
        <fullName evidence="2">Uncharacterized protein</fullName>
    </submittedName>
</protein>
<feature type="region of interest" description="Disordered" evidence="1">
    <location>
        <begin position="137"/>
        <end position="156"/>
    </location>
</feature>
<feature type="region of interest" description="Disordered" evidence="1">
    <location>
        <begin position="86"/>
        <end position="111"/>
    </location>
</feature>
<reference evidence="2 3" key="1">
    <citation type="journal article" date="2011" name="J. Gen. Appl. Microbiol.">
        <title>Draft genome sequencing of the enigmatic yeast Saitoella complicata.</title>
        <authorList>
            <person name="Nishida H."/>
            <person name="Hamamoto M."/>
            <person name="Sugiyama J."/>
        </authorList>
    </citation>
    <scope>NUCLEOTIDE SEQUENCE [LARGE SCALE GENOMIC DNA]</scope>
    <source>
        <strain evidence="2 3">NRRL Y-17804</strain>
    </source>
</reference>
<accession>A0A0E9NSW5</accession>
<keyword evidence="3" id="KW-1185">Reference proteome</keyword>
<reference evidence="2 3" key="3">
    <citation type="journal article" date="2015" name="Genome Announc.">
        <title>Draft Genome Sequence of the Archiascomycetous Yeast Saitoella complicata.</title>
        <authorList>
            <person name="Yamauchi K."/>
            <person name="Kondo S."/>
            <person name="Hamamoto M."/>
            <person name="Takahashi Y."/>
            <person name="Ogura Y."/>
            <person name="Hayashi T."/>
            <person name="Nishida H."/>
        </authorList>
    </citation>
    <scope>NUCLEOTIDE SEQUENCE [LARGE SCALE GENOMIC DNA]</scope>
    <source>
        <strain evidence="2 3">NRRL Y-17804</strain>
    </source>
</reference>
<evidence type="ECO:0000313" key="3">
    <source>
        <dbReference type="Proteomes" id="UP000033140"/>
    </source>
</evidence>
<feature type="compositionally biased region" description="Pro residues" evidence="1">
    <location>
        <begin position="142"/>
        <end position="154"/>
    </location>
</feature>